<dbReference type="Proteomes" id="UP000245535">
    <property type="component" value="Unassembled WGS sequence"/>
</dbReference>
<gene>
    <name evidence="3" type="ORF">BC781_109167</name>
</gene>
<proteinExistence type="predicted"/>
<sequence length="1330" mass="150641">MKMKSNFYLWLKFALASVICFSSFMSFDDDENVPDPFCPEIIKLDVPPILEQGGKTSITIGLSDVTASVNLKLLVLNNDGTYTELEENDLIPDQFNEVEKTYSNIELTGYKIVVTPSQENCPPFEELIFPTCLKYELSASFNDSYGRYVDGHVFYFPKLPIINSQTCETTASSKITRFGLEEGDELFLCIDGDEAKITGTVTIYSGENIGTQWGVNIELIPTDRANCDPKFEFKSSANTKLTEFEKFWEYYKIKLDGDSFLELIDTPIQIHITSEIAPYCMQIGLGGNNKNLGFGLSDWFKWKLVKEGEGSNGEPFFETIFQTNSHADINVDLECSSQCPDIGVLSPDIDCEEDGFGTVVLNLNNVIPEIDQLDFSAAIDGVPGVISDVKSLLEITPMTTNILDDEATVQQIGGANSNPQIEVRLPIGQYTFKLQRGDDPECISEVNVRVASDKFNVSPAKIPAFVNCNFDDGHVFWFQDFCDLANPSQKGKTIFSLMGNDQLYLCDEDDCLYLQGTVTVKSGKNVNTNWEVNIKFNPKDDVTEGKFECGLIPGNLQDFFENHVWKYYTIDEDLSYLQYTENADIYRLEFLNKSNYTQLGVAANGKNYKYGLSTWFDWVLKKNEEETVCQGSKHADINIDLECRTECALQLAALSPEVNCDSDGFGTVVLNLNNVIAGLDQIDINAIVEGEGLLTELTDLIPNITPTNLSLNYSGTLARIQSTSTINPQIELKLPIGQYTFTLQREGQDDCTSQVSVLVTNDKFKVEAAVKSVNCPFVDNHVFWLRGFCDLTNLSEKGLTTFSLDPYNEDELYLCEEDDFLYLRGTVTVQNGKNIGTNWDVNVKFKQPSEPNCEGKFECGLVPDQLKDFFETKVWQYYEIDEEKSYLRYSDGYDMYKLRFMNINGSDNCTQIGIAANGKNYKNGLSTWFNWVLEKKSYSGYQEVCRSTKHGDINIDLICTDEVPDIVIGDDCDEMYPMCGDNFYSYDLNRCIAMKPEKMTNMYDKISPMLENEVENTDIRPMPGHAIFRCYMDAEEEGELGAECLAMVEFCGQYWKLSTQNMVKYNDEGKKMFVGDGKMVLLSDENIVCELPYVKLRTIGSLETPEGRVYQALRMGFKWEMEGKKGWNNIVFPLSKVCTKSIDVKFMECSRKRNKYQTSITNIDPFFPMFLMKDNGKRFKVEPGQTRNLFSKEQEVICFVDGEEEIMEHEYEYGNQRCSSTDYTQTVMNEEDDIDWDEGEPVAYANTSNYSLPSFGIKAYPNPTTGSFTLEAYGNDSRIEIFTPSGNKVYELSFNTTFKREVNVSEFGRGIFIIRLISDGEQVVEKVVVN</sequence>
<organism evidence="3 4">
    <name type="scientific">Sediminitomix flava</name>
    <dbReference type="NCBI Taxonomy" id="379075"/>
    <lineage>
        <taxon>Bacteria</taxon>
        <taxon>Pseudomonadati</taxon>
        <taxon>Bacteroidota</taxon>
        <taxon>Cytophagia</taxon>
        <taxon>Cytophagales</taxon>
        <taxon>Flammeovirgaceae</taxon>
        <taxon>Sediminitomix</taxon>
    </lineage>
</organism>
<keyword evidence="4" id="KW-1185">Reference proteome</keyword>
<protein>
    <submittedName>
        <fullName evidence="3">Putative secreted protein (Por secretion system target)</fullName>
    </submittedName>
</protein>
<dbReference type="EMBL" id="QGDO01000009">
    <property type="protein sequence ID" value="PWJ36148.1"/>
    <property type="molecule type" value="Genomic_DNA"/>
</dbReference>
<keyword evidence="1" id="KW-0732">Signal</keyword>
<feature type="domain" description="Secretion system C-terminal sorting" evidence="2">
    <location>
        <begin position="1260"/>
        <end position="1329"/>
    </location>
</feature>
<dbReference type="InterPro" id="IPR026444">
    <property type="entry name" value="Secre_tail"/>
</dbReference>
<evidence type="ECO:0000256" key="1">
    <source>
        <dbReference type="SAM" id="SignalP"/>
    </source>
</evidence>
<dbReference type="Pfam" id="PF18962">
    <property type="entry name" value="Por_Secre_tail"/>
    <property type="match status" value="1"/>
</dbReference>
<feature type="chain" id="PRO_5016411022" evidence="1">
    <location>
        <begin position="29"/>
        <end position="1330"/>
    </location>
</feature>
<accession>A0A315Z0J4</accession>
<evidence type="ECO:0000313" key="3">
    <source>
        <dbReference type="EMBL" id="PWJ36148.1"/>
    </source>
</evidence>
<name>A0A315Z0J4_SEDFL</name>
<evidence type="ECO:0000313" key="4">
    <source>
        <dbReference type="Proteomes" id="UP000245535"/>
    </source>
</evidence>
<reference evidence="3 4" key="1">
    <citation type="submission" date="2018-03" db="EMBL/GenBank/DDBJ databases">
        <title>Genomic Encyclopedia of Archaeal and Bacterial Type Strains, Phase II (KMG-II): from individual species to whole genera.</title>
        <authorList>
            <person name="Goeker M."/>
        </authorList>
    </citation>
    <scope>NUCLEOTIDE SEQUENCE [LARGE SCALE GENOMIC DNA]</scope>
    <source>
        <strain evidence="3 4">DSM 28229</strain>
    </source>
</reference>
<comment type="caution">
    <text evidence="3">The sequence shown here is derived from an EMBL/GenBank/DDBJ whole genome shotgun (WGS) entry which is preliminary data.</text>
</comment>
<feature type="signal peptide" evidence="1">
    <location>
        <begin position="1"/>
        <end position="28"/>
    </location>
</feature>
<evidence type="ECO:0000259" key="2">
    <source>
        <dbReference type="Pfam" id="PF18962"/>
    </source>
</evidence>
<dbReference type="NCBIfam" id="TIGR04183">
    <property type="entry name" value="Por_Secre_tail"/>
    <property type="match status" value="1"/>
</dbReference>